<keyword evidence="10" id="KW-1185">Reference proteome</keyword>
<evidence type="ECO:0000256" key="4">
    <source>
        <dbReference type="ARBA" id="ARBA00022723"/>
    </source>
</evidence>
<reference evidence="9 10" key="1">
    <citation type="submission" date="2015-08" db="EMBL/GenBank/DDBJ databases">
        <title>Genome sequencing and assembly of the deep-sea bacterium Idiomarina zobellii.</title>
        <authorList>
            <person name="Mithoefer S.D."/>
            <person name="Rheaume B.A."/>
            <person name="MacLea K.S."/>
        </authorList>
    </citation>
    <scope>NUCLEOTIDE SEQUENCE [LARGE SCALE GENOMIC DNA]</scope>
    <source>
        <strain evidence="9 10">KMM 231</strain>
    </source>
</reference>
<feature type="binding site" evidence="7">
    <location>
        <position position="59"/>
    </location>
    <ligand>
        <name>Zn(2+)</name>
        <dbReference type="ChEBI" id="CHEBI:29105"/>
        <label>2</label>
    </ligand>
</feature>
<feature type="binding site" evidence="7">
    <location>
        <position position="54"/>
    </location>
    <ligand>
        <name>Zn(2+)</name>
        <dbReference type="ChEBI" id="CHEBI:29105"/>
        <label>1</label>
    </ligand>
</feature>
<feature type="binding site" evidence="7">
    <location>
        <position position="127"/>
    </location>
    <ligand>
        <name>Zn(2+)</name>
        <dbReference type="ChEBI" id="CHEBI:29105"/>
        <label>1</label>
    </ligand>
</feature>
<dbReference type="Proteomes" id="UP000053030">
    <property type="component" value="Unassembled WGS sequence"/>
</dbReference>
<dbReference type="HAMAP" id="MF_01374">
    <property type="entry name" value="Glyoxalase_2"/>
    <property type="match status" value="1"/>
</dbReference>
<dbReference type="CDD" id="cd07723">
    <property type="entry name" value="hydroxyacylglutathione_hydrolase_MBL-fold"/>
    <property type="match status" value="1"/>
</dbReference>
<evidence type="ECO:0000259" key="8">
    <source>
        <dbReference type="SMART" id="SM00849"/>
    </source>
</evidence>
<evidence type="ECO:0000256" key="7">
    <source>
        <dbReference type="HAMAP-Rule" id="MF_01374"/>
    </source>
</evidence>
<comment type="caution">
    <text evidence="9">The sequence shown here is derived from an EMBL/GenBank/DDBJ whole genome shotgun (WGS) entry which is preliminary data.</text>
</comment>
<evidence type="ECO:0000256" key="3">
    <source>
        <dbReference type="ARBA" id="ARBA00006759"/>
    </source>
</evidence>
<dbReference type="PIRSF" id="PIRSF005457">
    <property type="entry name" value="Glx"/>
    <property type="match status" value="1"/>
</dbReference>
<dbReference type="NCBIfam" id="TIGR03413">
    <property type="entry name" value="GSH_gloB"/>
    <property type="match status" value="1"/>
</dbReference>
<dbReference type="InterPro" id="IPR035680">
    <property type="entry name" value="Clx_II_MBL"/>
</dbReference>
<keyword evidence="6 7" id="KW-0862">Zinc</keyword>
<evidence type="ECO:0000256" key="2">
    <source>
        <dbReference type="ARBA" id="ARBA00004963"/>
    </source>
</evidence>
<feature type="binding site" evidence="7">
    <location>
        <position position="165"/>
    </location>
    <ligand>
        <name>Zn(2+)</name>
        <dbReference type="ChEBI" id="CHEBI:29105"/>
        <label>2</label>
    </ligand>
</feature>
<dbReference type="EC" id="3.1.2.6" evidence="7"/>
<comment type="pathway">
    <text evidence="2 7">Secondary metabolite metabolism; methylglyoxal degradation; (R)-lactate from methylglyoxal: step 2/2.</text>
</comment>
<evidence type="ECO:0000256" key="5">
    <source>
        <dbReference type="ARBA" id="ARBA00022801"/>
    </source>
</evidence>
<dbReference type="RefSeq" id="WP_053952474.1">
    <property type="nucleotide sequence ID" value="NZ_FNCB01000001.1"/>
</dbReference>
<dbReference type="GO" id="GO:0004416">
    <property type="term" value="F:hydroxyacylglutathione hydrolase activity"/>
    <property type="evidence" value="ECO:0007669"/>
    <property type="project" value="UniProtKB-UniRule"/>
</dbReference>
<dbReference type="InterPro" id="IPR036866">
    <property type="entry name" value="RibonucZ/Hydroxyglut_hydro"/>
</dbReference>
<feature type="binding site" evidence="7">
    <location>
        <position position="110"/>
    </location>
    <ligand>
        <name>Zn(2+)</name>
        <dbReference type="ChEBI" id="CHEBI:29105"/>
        <label>1</label>
    </ligand>
</feature>
<evidence type="ECO:0000256" key="6">
    <source>
        <dbReference type="ARBA" id="ARBA00022833"/>
    </source>
</evidence>
<dbReference type="EMBL" id="LHSG01000001">
    <property type="protein sequence ID" value="KPD24997.1"/>
    <property type="molecule type" value="Genomic_DNA"/>
</dbReference>
<feature type="binding site" evidence="7">
    <location>
        <position position="56"/>
    </location>
    <ligand>
        <name>Zn(2+)</name>
        <dbReference type="ChEBI" id="CHEBI:29105"/>
        <label>1</label>
    </ligand>
</feature>
<dbReference type="OrthoDB" id="9802248at2"/>
<keyword evidence="4 7" id="KW-0479">Metal-binding</keyword>
<dbReference type="GO" id="GO:0019243">
    <property type="term" value="P:methylglyoxal catabolic process to D-lactate via S-lactoyl-glutathione"/>
    <property type="evidence" value="ECO:0007669"/>
    <property type="project" value="UniProtKB-UniRule"/>
</dbReference>
<comment type="similarity">
    <text evidence="3 7">Belongs to the metallo-beta-lactamase superfamily. Glyoxalase II family.</text>
</comment>
<proteinExistence type="inferred from homology"/>
<organism evidence="9 10">
    <name type="scientific">Idiomarina zobellii</name>
    <dbReference type="NCBI Taxonomy" id="86103"/>
    <lineage>
        <taxon>Bacteria</taxon>
        <taxon>Pseudomonadati</taxon>
        <taxon>Pseudomonadota</taxon>
        <taxon>Gammaproteobacteria</taxon>
        <taxon>Alteromonadales</taxon>
        <taxon>Idiomarinaceae</taxon>
        <taxon>Idiomarina</taxon>
    </lineage>
</organism>
<comment type="catalytic activity">
    <reaction evidence="1 7">
        <text>an S-(2-hydroxyacyl)glutathione + H2O = a 2-hydroxy carboxylate + glutathione + H(+)</text>
        <dbReference type="Rhea" id="RHEA:21864"/>
        <dbReference type="ChEBI" id="CHEBI:15377"/>
        <dbReference type="ChEBI" id="CHEBI:15378"/>
        <dbReference type="ChEBI" id="CHEBI:57925"/>
        <dbReference type="ChEBI" id="CHEBI:58896"/>
        <dbReference type="ChEBI" id="CHEBI:71261"/>
        <dbReference type="EC" id="3.1.2.6"/>
    </reaction>
</comment>
<dbReference type="SUPFAM" id="SSF56281">
    <property type="entry name" value="Metallo-hydrolase/oxidoreductase"/>
    <property type="match status" value="1"/>
</dbReference>
<dbReference type="UniPathway" id="UPA00619">
    <property type="reaction ID" value="UER00676"/>
</dbReference>
<dbReference type="InterPro" id="IPR001279">
    <property type="entry name" value="Metallo-B-lactamas"/>
</dbReference>
<dbReference type="Gene3D" id="3.60.15.10">
    <property type="entry name" value="Ribonuclease Z/Hydroxyacylglutathione hydrolase-like"/>
    <property type="match status" value="1"/>
</dbReference>
<dbReference type="InterPro" id="IPR032282">
    <property type="entry name" value="HAGH_C"/>
</dbReference>
<gene>
    <name evidence="7" type="primary">gloB</name>
    <name evidence="9" type="ORF">AFK76_01145</name>
</gene>
<feature type="domain" description="Metallo-beta-lactamase" evidence="8">
    <location>
        <begin position="11"/>
        <end position="165"/>
    </location>
</feature>
<dbReference type="Pfam" id="PF16123">
    <property type="entry name" value="HAGH_C"/>
    <property type="match status" value="1"/>
</dbReference>
<sequence>MRVHPICAFDDNYIWAIETNTNDGVIIVDPGEATPVFEWLKENNKTITAVFVTHHHYDHTGGIADLTKKYSCPVIGPHNPEIKTITQAVQEGERFSMAGVDWEVIETPGHTLDHISFYTPGFLFCGDTLFSGGCGRMFEGTPEQFSQSLLKLRQLPGDTRVFCAHEYTQANLTFAQKVEPDNPILKSYAEKVKMLREQNEITLPSTLNLELAINPFLRFDQKSVMKAASEHAGSVKNAPEDVFYTIRQWKDNG</sequence>
<feature type="binding site" evidence="7">
    <location>
        <position position="58"/>
    </location>
    <ligand>
        <name>Zn(2+)</name>
        <dbReference type="ChEBI" id="CHEBI:29105"/>
        <label>2</label>
    </ligand>
</feature>
<dbReference type="Pfam" id="PF00753">
    <property type="entry name" value="Lactamase_B"/>
    <property type="match status" value="1"/>
</dbReference>
<dbReference type="AlphaFoldDB" id="A0A837NJ57"/>
<dbReference type="InterPro" id="IPR017782">
    <property type="entry name" value="Hydroxyacylglutathione_Hdrlase"/>
</dbReference>
<protein>
    <recommendedName>
        <fullName evidence="7">Hydroxyacylglutathione hydrolase</fullName>
        <ecNumber evidence="7">3.1.2.6</ecNumber>
    </recommendedName>
    <alternativeName>
        <fullName evidence="7">Glyoxalase II</fullName>
        <shortName evidence="7">Glx II</shortName>
    </alternativeName>
</protein>
<evidence type="ECO:0000313" key="10">
    <source>
        <dbReference type="Proteomes" id="UP000053030"/>
    </source>
</evidence>
<dbReference type="PANTHER" id="PTHR43705">
    <property type="entry name" value="HYDROXYACYLGLUTATHIONE HYDROLASE"/>
    <property type="match status" value="1"/>
</dbReference>
<comment type="subunit">
    <text evidence="7">Monomer.</text>
</comment>
<accession>A0A837NJ57</accession>
<dbReference type="PANTHER" id="PTHR43705:SF1">
    <property type="entry name" value="HYDROXYACYLGLUTATHIONE HYDROLASE GLOB"/>
    <property type="match status" value="1"/>
</dbReference>
<dbReference type="GO" id="GO:0046872">
    <property type="term" value="F:metal ion binding"/>
    <property type="evidence" value="ECO:0007669"/>
    <property type="project" value="UniProtKB-KW"/>
</dbReference>
<dbReference type="SMART" id="SM00849">
    <property type="entry name" value="Lactamase_B"/>
    <property type="match status" value="1"/>
</dbReference>
<name>A0A837NJ57_9GAMM</name>
<evidence type="ECO:0000256" key="1">
    <source>
        <dbReference type="ARBA" id="ARBA00001623"/>
    </source>
</evidence>
<feature type="binding site" evidence="7">
    <location>
        <position position="127"/>
    </location>
    <ligand>
        <name>Zn(2+)</name>
        <dbReference type="ChEBI" id="CHEBI:29105"/>
        <label>2</label>
    </ligand>
</feature>
<dbReference type="InterPro" id="IPR050110">
    <property type="entry name" value="Glyoxalase_II_hydrolase"/>
</dbReference>
<keyword evidence="5 7" id="KW-0378">Hydrolase</keyword>
<evidence type="ECO:0000313" key="9">
    <source>
        <dbReference type="EMBL" id="KPD24997.1"/>
    </source>
</evidence>
<comment type="cofactor">
    <cofactor evidence="7">
        <name>Zn(2+)</name>
        <dbReference type="ChEBI" id="CHEBI:29105"/>
    </cofactor>
    <text evidence="7">Binds 2 Zn(2+) ions per subunit.</text>
</comment>
<comment type="function">
    <text evidence="7">Thiolesterase that catalyzes the hydrolysis of S-D-lactoyl-glutathione to form glutathione and D-lactic acid.</text>
</comment>